<dbReference type="eggNOG" id="ENOG5031CPB">
    <property type="taxonomic scope" value="Bacteria"/>
</dbReference>
<dbReference type="PATRIC" id="fig|224911.44.peg.4465"/>
<dbReference type="EMBL" id="BA000040">
    <property type="protein sequence ID" value="BAC49915.1"/>
    <property type="molecule type" value="Genomic_DNA"/>
</dbReference>
<dbReference type="KEGG" id="bja:bsl4650"/>
<keyword evidence="2" id="KW-1185">Reference proteome</keyword>
<dbReference type="AlphaFoldDB" id="Q89L98"/>
<organism evidence="1 2">
    <name type="scientific">Bradyrhizobium diazoefficiens (strain JCM 10833 / BCRC 13528 / IAM 13628 / NBRC 14792 / USDA 110)</name>
    <dbReference type="NCBI Taxonomy" id="224911"/>
    <lineage>
        <taxon>Bacteria</taxon>
        <taxon>Pseudomonadati</taxon>
        <taxon>Pseudomonadota</taxon>
        <taxon>Alphaproteobacteria</taxon>
        <taxon>Hyphomicrobiales</taxon>
        <taxon>Nitrobacteraceae</taxon>
        <taxon>Bradyrhizobium</taxon>
    </lineage>
</organism>
<accession>Q89L98</accession>
<reference evidence="2" key="1">
    <citation type="journal article" date="2002" name="DNA Res.">
        <title>Complete genomic sequence of nitrogen-fixing symbiotic bacterium Bradyrhizobium japonicum USDA110.</title>
        <authorList>
            <person name="Kaneko T."/>
            <person name="Nakamura Y."/>
            <person name="Sato S."/>
            <person name="Minamisawa K."/>
            <person name="Uchiumi T."/>
            <person name="Sasamoto S."/>
            <person name="Watanabe A."/>
            <person name="Idesawa K."/>
            <person name="Iriguchi M."/>
            <person name="Kawashima K."/>
            <person name="Kohara M."/>
            <person name="Matsumoto M."/>
            <person name="Shimpo S."/>
            <person name="Tsuruoka H."/>
            <person name="Wada T."/>
            <person name="Yamada M."/>
            <person name="Tabata S."/>
        </authorList>
    </citation>
    <scope>NUCLEOTIDE SEQUENCE [LARGE SCALE GENOMIC DNA]</scope>
    <source>
        <strain evidence="2">JCM 10833 / BCRC 13528 / IAM 13628 / NBRC 14792 / USDA 110</strain>
    </source>
</reference>
<sequence length="84" mass="9531">MRFMMRCIVELKDGSAMERAMGALAKYRYRSEGEPVAPEGRPREWKTWLLEINSAEFEAIRDHVNNGDIVGIKPINEAAGAELH</sequence>
<dbReference type="EnsemblBacteria" id="BAC49915">
    <property type="protein sequence ID" value="BAC49915"/>
    <property type="gene ID" value="BAC49915"/>
</dbReference>
<dbReference type="InParanoid" id="Q89L98"/>
<dbReference type="Proteomes" id="UP000002526">
    <property type="component" value="Chromosome"/>
</dbReference>
<dbReference type="OrthoDB" id="8244740at2"/>
<evidence type="ECO:0000313" key="2">
    <source>
        <dbReference type="Proteomes" id="UP000002526"/>
    </source>
</evidence>
<protein>
    <submittedName>
        <fullName evidence="1">Bsl4650 protein</fullName>
    </submittedName>
</protein>
<gene>
    <name evidence="1" type="ordered locus">bsl4650</name>
</gene>
<proteinExistence type="predicted"/>
<name>Q89L98_BRADU</name>
<dbReference type="HOGENOM" id="CLU_2599141_0_0_5"/>
<evidence type="ECO:0000313" key="1">
    <source>
        <dbReference type="EMBL" id="BAC49915.1"/>
    </source>
</evidence>